<proteinExistence type="predicted"/>
<accession>A0A1T3MNN8</accession>
<evidence type="ECO:0008006" key="3">
    <source>
        <dbReference type="Google" id="ProtNLM"/>
    </source>
</evidence>
<dbReference type="Proteomes" id="UP000190813">
    <property type="component" value="Unassembled WGS sequence"/>
</dbReference>
<keyword evidence="2" id="KW-1185">Reference proteome</keyword>
<gene>
    <name evidence="1" type="ORF">BAZ10_01465</name>
</gene>
<reference evidence="1 2" key="1">
    <citation type="submission" date="2016-06" db="EMBL/GenBank/DDBJ databases">
        <title>Revisiting the taxonomy of the Elizabethkingia Genus based on Whole-Genome Sequencing, Optical Mapping, and MALDI-TOF.</title>
        <authorList>
            <person name="Nicholson A.C."/>
        </authorList>
    </citation>
    <scope>NUCLEOTIDE SEQUENCE [LARGE SCALE GENOMIC DNA]</scope>
    <source>
        <strain evidence="1 2">G4070</strain>
    </source>
</reference>
<organism evidence="1 2">
    <name type="scientific">Elizabethkingia occulta</name>
    <dbReference type="NCBI Taxonomy" id="1867263"/>
    <lineage>
        <taxon>Bacteria</taxon>
        <taxon>Pseudomonadati</taxon>
        <taxon>Bacteroidota</taxon>
        <taxon>Flavobacteriia</taxon>
        <taxon>Flavobacteriales</taxon>
        <taxon>Weeksellaceae</taxon>
        <taxon>Elizabethkingia</taxon>
    </lineage>
</organism>
<dbReference type="EMBL" id="MAHX01000013">
    <property type="protein sequence ID" value="OPC65931.1"/>
    <property type="molecule type" value="Genomic_DNA"/>
</dbReference>
<dbReference type="AlphaFoldDB" id="A0A1T3MNN8"/>
<evidence type="ECO:0000313" key="1">
    <source>
        <dbReference type="EMBL" id="OPC65931.1"/>
    </source>
</evidence>
<name>A0A1T3MNN8_9FLAO</name>
<protein>
    <recommendedName>
        <fullName evidence="3">Deaminase</fullName>
    </recommendedName>
</protein>
<dbReference type="RefSeq" id="WP_078771528.1">
    <property type="nucleotide sequence ID" value="NZ_CBCSBR010000055.1"/>
</dbReference>
<evidence type="ECO:0000313" key="2">
    <source>
        <dbReference type="Proteomes" id="UP000190813"/>
    </source>
</evidence>
<comment type="caution">
    <text evidence="1">The sequence shown here is derived from an EMBL/GenBank/DDBJ whole genome shotgun (WGS) entry which is preliminary data.</text>
</comment>
<sequence>MEDLCAVKRTRIVETTSDPDLTSGSFYFLVDANYERVKNTINNAFWFLEGEDANLMLFHFFSDYKAEKVDYVVCNLGSDIFDCIKLNTNVFPSGGYVIESNGKKTINPELNEFKKSVTEQVLAMYRQSPKLKNYRLEPSQISKAIDMEFYAEATYQKAVDWIFDKIGVTTTFKYLVGILKDNAKFIGSYKFQEYNYLPYLSNFDPFINDSFLKAFGINPTVLIERYSVSKEQLKYYNIKEKEVNLVYAFNAEFCGFWNALIDSIEGLYLTFPGIYEIFTDRANLKKFIRMIINIFENFTELKDIIVRYDHENSQGSIYKFCYQQAYEITMLLSLLLPLPKAPQGLKSSSVFEFFSNALAKISAKSELLLLAYKLGLRVERTADEWVLISDKVVLFRGTKEKVLKRIEHIAEVAEKNPKFVMRLLSPRRLEALIDVKKGKGAFLKGLSKESKLIVQKKLEGANIAVAKFKVSYKGRVKTIELKAYSSSNVKELNNLGFAKPANLRSGEKITQFEEITEKGVTRRFQDTESKIFREFEDLHLKETMNQLGAKSANDLKIEVELQTILDPCNICQGQMTVFEAKYNTKIDIYSSGAKDGEKLYELYPNFKIKKQ</sequence>